<evidence type="ECO:0000256" key="1">
    <source>
        <dbReference type="ARBA" id="ARBA00022679"/>
    </source>
</evidence>
<dbReference type="GO" id="GO:0009103">
    <property type="term" value="P:lipopolysaccharide biosynthetic process"/>
    <property type="evidence" value="ECO:0007669"/>
    <property type="project" value="TreeGrafter"/>
</dbReference>
<sequence>MKKVVVVFDGRVLANVVRKTANRSGVYFTAYNFAQYFSKKCDFYLYADIASHCILQKSFPEWKILQKRGRIFCMLSHLFYYKSKSKKRNLFTRAFSFFLAIVQKVFADRRAPLPPISDIASLFSSKSNPHEIASFKRAIFFSPFFMVPPPFQASKHFIKFVFLHDCIPLVLPEYFPKPSLIRDLFFGHLSFEALSQSLNAKDFYFVNSQYTKKDFLEFFPFMEEGKMQVIPLAADSKTFYPDFDAQKNQKIRSKYGIPQDVQYVFSLCSLEPRKNLVFVVENFLAFLQKHKIQNLIFVMGGGGWAQFLPILREKIKGFKELEEKIFMIGYVDDEDLANLFAHSFCSIYLSHYEGFGMPALEAMQCGAPIIASSTTSLPEVVGDAGILVDPKDAEALQEALKRLYFDREFYHHCRERGVERAKKFDWEKSGAQMLQGFQKSLQ</sequence>
<dbReference type="Gene3D" id="3.40.50.2000">
    <property type="entry name" value="Glycogen Phosphorylase B"/>
    <property type="match status" value="1"/>
</dbReference>
<name>D3UIA7_HELM1</name>
<organism evidence="3 4">
    <name type="scientific">Helicobacter mustelae (strain ATCC 43772 / CCUG 25715 / CIP 103759 / LMG 18044 / NCTC 12198 / R85-136P)</name>
    <name type="common">Campylobacter mustelae</name>
    <dbReference type="NCBI Taxonomy" id="679897"/>
    <lineage>
        <taxon>Bacteria</taxon>
        <taxon>Pseudomonadati</taxon>
        <taxon>Campylobacterota</taxon>
        <taxon>Epsilonproteobacteria</taxon>
        <taxon>Campylobacterales</taxon>
        <taxon>Helicobacteraceae</taxon>
        <taxon>Helicobacter</taxon>
    </lineage>
</organism>
<evidence type="ECO:0000259" key="2">
    <source>
        <dbReference type="Pfam" id="PF00534"/>
    </source>
</evidence>
<dbReference type="PANTHER" id="PTHR46401:SF2">
    <property type="entry name" value="GLYCOSYLTRANSFERASE WBBK-RELATED"/>
    <property type="match status" value="1"/>
</dbReference>
<reference evidence="3 4" key="1">
    <citation type="journal article" date="2010" name="BMC Genomics">
        <title>Comparative genomics and proteomics of Helicobacter mustelae, an ulcerogenic and carcinogenic gastric pathogen.</title>
        <authorList>
            <person name="O'Toole P.W."/>
            <person name="Snelling W.J."/>
            <person name="Canchaya C."/>
            <person name="Forde B.M."/>
            <person name="Hardie K.R."/>
            <person name="Josenhans C."/>
            <person name="Graham R.L.J."/>
            <person name="McMullan G."/>
            <person name="Parkhill J."/>
            <person name="Belda E."/>
            <person name="Bentley S.D."/>
        </authorList>
    </citation>
    <scope>NUCLEOTIDE SEQUENCE [LARGE SCALE GENOMIC DNA]</scope>
    <source>
        <strain evidence="4">ATCC 43772 / LMG 18044 / NCTC 12198 / 12198</strain>
    </source>
</reference>
<keyword evidence="1 3" id="KW-0808">Transferase</keyword>
<evidence type="ECO:0000313" key="3">
    <source>
        <dbReference type="EMBL" id="CBG40230.1"/>
    </source>
</evidence>
<dbReference type="EMBL" id="FN555004">
    <property type="protein sequence ID" value="CBG40230.1"/>
    <property type="molecule type" value="Genomic_DNA"/>
</dbReference>
<dbReference type="PANTHER" id="PTHR46401">
    <property type="entry name" value="GLYCOSYLTRANSFERASE WBBK-RELATED"/>
    <property type="match status" value="1"/>
</dbReference>
<dbReference type="Proteomes" id="UP000001522">
    <property type="component" value="Chromosome"/>
</dbReference>
<dbReference type="CDD" id="cd03809">
    <property type="entry name" value="GT4_MtfB-like"/>
    <property type="match status" value="1"/>
</dbReference>
<dbReference type="GO" id="GO:0016757">
    <property type="term" value="F:glycosyltransferase activity"/>
    <property type="evidence" value="ECO:0007669"/>
    <property type="project" value="InterPro"/>
</dbReference>
<proteinExistence type="predicted"/>
<dbReference type="HOGENOM" id="CLU_009583_27_0_7"/>
<dbReference type="STRING" id="679897.HMU09730"/>
<dbReference type="RefSeq" id="WP_013023302.1">
    <property type="nucleotide sequence ID" value="NC_013949.1"/>
</dbReference>
<dbReference type="SUPFAM" id="SSF53756">
    <property type="entry name" value="UDP-Glycosyltransferase/glycogen phosphorylase"/>
    <property type="match status" value="1"/>
</dbReference>
<dbReference type="InterPro" id="IPR001296">
    <property type="entry name" value="Glyco_trans_1"/>
</dbReference>
<dbReference type="eggNOG" id="COG0438">
    <property type="taxonomic scope" value="Bacteria"/>
</dbReference>
<dbReference type="KEGG" id="hms:HMU09730"/>
<dbReference type="AlphaFoldDB" id="D3UIA7"/>
<feature type="domain" description="Glycosyl transferase family 1" evidence="2">
    <location>
        <begin position="249"/>
        <end position="417"/>
    </location>
</feature>
<gene>
    <name evidence="3" type="ordered locus">HMU09730</name>
</gene>
<evidence type="ECO:0000313" key="4">
    <source>
        <dbReference type="Proteomes" id="UP000001522"/>
    </source>
</evidence>
<dbReference type="CAZy" id="GT4">
    <property type="family name" value="Glycosyltransferase Family 4"/>
</dbReference>
<dbReference type="Pfam" id="PF00534">
    <property type="entry name" value="Glycos_transf_1"/>
    <property type="match status" value="1"/>
</dbReference>
<accession>D3UIA7</accession>
<protein>
    <submittedName>
        <fullName evidence="3">Putative glycosyl transferase domain protein</fullName>
    </submittedName>
</protein>
<keyword evidence="4" id="KW-1185">Reference proteome</keyword>